<dbReference type="PANTHER" id="PTHR35191:SF1">
    <property type="entry name" value="PROPHAGE SIDE TAIL FIBER PROTEIN HOMOLOG STFQ-RELATED"/>
    <property type="match status" value="1"/>
</dbReference>
<dbReference type="Gene3D" id="3.90.1340.10">
    <property type="entry name" value="Phage tail collar domain"/>
    <property type="match status" value="1"/>
</dbReference>
<dbReference type="RefSeq" id="WP_070794373.1">
    <property type="nucleotide sequence ID" value="NZ_QWDP01000013.1"/>
</dbReference>
<evidence type="ECO:0000313" key="3">
    <source>
        <dbReference type="EMBL" id="OHG60662.1"/>
    </source>
</evidence>
<dbReference type="AlphaFoldDB" id="A0A1S0Z8I5"/>
<accession>A0A1S0Z8I5</accession>
<dbReference type="InterPro" id="IPR011083">
    <property type="entry name" value="Phage_tail_collar_dom"/>
</dbReference>
<organism evidence="3">
    <name type="scientific">Salmonella enterica subsp. enterica serovar Saintpaul</name>
    <dbReference type="NCBI Taxonomy" id="90105"/>
    <lineage>
        <taxon>Bacteria</taxon>
        <taxon>Pseudomonadati</taxon>
        <taxon>Pseudomonadota</taxon>
        <taxon>Gammaproteobacteria</taxon>
        <taxon>Enterobacterales</taxon>
        <taxon>Enterobacteriaceae</taxon>
        <taxon>Salmonella</taxon>
    </lineage>
</organism>
<reference evidence="3" key="1">
    <citation type="submission" date="2016-09" db="EMBL/GenBank/DDBJ databases">
        <title>Whole genome sequencing of Salmonella enterica.</title>
        <authorList>
            <person name="Bell R."/>
        </authorList>
    </citation>
    <scope>NUCLEOTIDE SEQUENCE [LARGE SCALE GENOMIC DNA]</scope>
    <source>
        <strain evidence="3">CFSAN044978</strain>
    </source>
</reference>
<dbReference type="PANTHER" id="PTHR35191">
    <property type="entry name" value="PROPHAGE SIDE TAIL FIBER PROTEIN HOMOLOG STFQ-RELATED"/>
    <property type="match status" value="1"/>
</dbReference>
<name>A0A1S0Z8I5_SALET</name>
<evidence type="ECO:0000259" key="1">
    <source>
        <dbReference type="Pfam" id="PF04917"/>
    </source>
</evidence>
<feature type="domain" description="Bacterial shufflon protein N-terminal" evidence="1">
    <location>
        <begin position="38"/>
        <end position="354"/>
    </location>
</feature>
<dbReference type="Pfam" id="PF07484">
    <property type="entry name" value="Collar"/>
    <property type="match status" value="1"/>
</dbReference>
<feature type="domain" description="Phage tail collar" evidence="2">
    <location>
        <begin position="365"/>
        <end position="412"/>
    </location>
</feature>
<proteinExistence type="predicted"/>
<sequence length="477" mass="51148">MNKINQGNAQLMSLVLVLGLAMMAAPRGIEMMAQQQSERIWDVTAGQFNTVQMAARQYISDNLDTLATQVRPGNPVYVSVNTLKTTGHLPAGFGANDHNQNYLIAVVSNPKMTSQLQAFVMTTGGQPWDFGALRHISSNISGLGGYVWPDNQAVGAGGGWKMKLSDYGLSSKQGSLVTFIPSDQLGTSGQGNDRLYRYAVNGHPDFNRMHTAIDMNGNNLDNAGDIKGKQAIISGGISGQSATISGEIKGQQATISGDIKSTGGWITTQGNKGWMNETHGGGFYMSDSSWVRSLNNKGIYTAGEIRGGQLRSDGDASVAGILKLDQINVADTSCPTNGAVSRTVTGAPLSCQSGIWRELEGYPIGSPIPWPSVTPPPGYFLMAGQRFPCGSYPGLARVYPGCVLPDLRGTFIRGWDNGRGFDNGRTILSYQADQSDMIYNPGGHLQGHHSGMAHYYHTDTREVRPKNIAFNYIVKAG</sequence>
<gene>
    <name evidence="3" type="ORF">A7T00_27365</name>
</gene>
<dbReference type="Pfam" id="PF04917">
    <property type="entry name" value="Shufflon_N"/>
    <property type="match status" value="1"/>
</dbReference>
<dbReference type="EMBL" id="MLZC01000020">
    <property type="protein sequence ID" value="OHG60662.1"/>
    <property type="molecule type" value="Genomic_DNA"/>
</dbReference>
<protein>
    <submittedName>
        <fullName evidence="3">Shufflon protein B</fullName>
    </submittedName>
</protein>
<dbReference type="InterPro" id="IPR007001">
    <property type="entry name" value="Shufflon_N"/>
</dbReference>
<dbReference type="InterPro" id="IPR051934">
    <property type="entry name" value="Phage_Tail_Fiber_Structural"/>
</dbReference>
<dbReference type="SUPFAM" id="SSF88874">
    <property type="entry name" value="Receptor-binding domain of short tail fibre protein gp12"/>
    <property type="match status" value="1"/>
</dbReference>
<comment type="caution">
    <text evidence="3">The sequence shown here is derived from an EMBL/GenBank/DDBJ whole genome shotgun (WGS) entry which is preliminary data.</text>
</comment>
<evidence type="ECO:0000259" key="2">
    <source>
        <dbReference type="Pfam" id="PF07484"/>
    </source>
</evidence>
<dbReference type="InterPro" id="IPR037053">
    <property type="entry name" value="Phage_tail_collar_dom_sf"/>
</dbReference>